<name>A0A9W9D269_9PEZI</name>
<gene>
    <name evidence="2" type="ORF">N0V93_000872</name>
</gene>
<dbReference type="EMBL" id="JAPEVB010000001">
    <property type="protein sequence ID" value="KAJ4396651.1"/>
    <property type="molecule type" value="Genomic_DNA"/>
</dbReference>
<organism evidence="2 3">
    <name type="scientific">Gnomoniopsis smithogilvyi</name>
    <dbReference type="NCBI Taxonomy" id="1191159"/>
    <lineage>
        <taxon>Eukaryota</taxon>
        <taxon>Fungi</taxon>
        <taxon>Dikarya</taxon>
        <taxon>Ascomycota</taxon>
        <taxon>Pezizomycotina</taxon>
        <taxon>Sordariomycetes</taxon>
        <taxon>Sordariomycetidae</taxon>
        <taxon>Diaporthales</taxon>
        <taxon>Gnomoniaceae</taxon>
        <taxon>Gnomoniopsis</taxon>
    </lineage>
</organism>
<feature type="region of interest" description="Disordered" evidence="1">
    <location>
        <begin position="1"/>
        <end position="149"/>
    </location>
</feature>
<protein>
    <submittedName>
        <fullName evidence="2">Uncharacterized protein</fullName>
    </submittedName>
</protein>
<proteinExistence type="predicted"/>
<accession>A0A9W9D269</accession>
<evidence type="ECO:0000256" key="1">
    <source>
        <dbReference type="SAM" id="MobiDB-lite"/>
    </source>
</evidence>
<feature type="region of interest" description="Disordered" evidence="1">
    <location>
        <begin position="286"/>
        <end position="307"/>
    </location>
</feature>
<keyword evidence="3" id="KW-1185">Reference proteome</keyword>
<reference evidence="2" key="1">
    <citation type="submission" date="2022-10" db="EMBL/GenBank/DDBJ databases">
        <title>Tapping the CABI collections for fungal endophytes: first genome assemblies for Collariella, Neodidymelliopsis, Ascochyta clinopodiicola, Didymella pomorum, Didymosphaeria variabile, Neocosmospora piperis and Neocucurbitaria cava.</title>
        <authorList>
            <person name="Hill R."/>
        </authorList>
    </citation>
    <scope>NUCLEOTIDE SEQUENCE</scope>
    <source>
        <strain evidence="2">IMI 355082</strain>
    </source>
</reference>
<comment type="caution">
    <text evidence="2">The sequence shown here is derived from an EMBL/GenBank/DDBJ whole genome shotgun (WGS) entry which is preliminary data.</text>
</comment>
<feature type="compositionally biased region" description="Low complexity" evidence="1">
    <location>
        <begin position="61"/>
        <end position="71"/>
    </location>
</feature>
<dbReference type="AlphaFoldDB" id="A0A9W9D269"/>
<dbReference type="OrthoDB" id="5389296at2759"/>
<sequence>MAPPSTPAQPRFLPPKSQKQKGAPPLQRGPNQFAATPRFNTSRVAPRQETVSYQPPPFSTPAPLTARARATQYETPGDSIDTSPISSDVPRNEHHQGSTLNESIVIESQSPLASQIEARDEIKFERPTKRRRVSVSPVVDATPEEEESQNLMALDDVPIELQDTTWSEGNQDPMSPTEPRLDSGNLPLRGLSTRHPTFLSAPRFKTTEAVEAPTDRPPLPEAFSPQRRGAKYVTGGLAAEVRDWLVQIKGASEYDRPMGESVTLFVDQVRCPPYGGIHLISGDEFKGDNKIDASQEQTGAGKGQPPRVVLAGDGRISGLGSRNVVSQGVTVSMYQPIWDITLKDLGRFAVACDWENEGQDLQPS</sequence>
<feature type="compositionally biased region" description="Polar residues" evidence="1">
    <location>
        <begin position="97"/>
        <end position="113"/>
    </location>
</feature>
<feature type="compositionally biased region" description="Polar residues" evidence="1">
    <location>
        <begin position="29"/>
        <end position="53"/>
    </location>
</feature>
<evidence type="ECO:0000313" key="2">
    <source>
        <dbReference type="EMBL" id="KAJ4396651.1"/>
    </source>
</evidence>
<dbReference type="Proteomes" id="UP001140453">
    <property type="component" value="Unassembled WGS sequence"/>
</dbReference>
<evidence type="ECO:0000313" key="3">
    <source>
        <dbReference type="Proteomes" id="UP001140453"/>
    </source>
</evidence>
<feature type="compositionally biased region" description="Basic and acidic residues" evidence="1">
    <location>
        <begin position="117"/>
        <end position="127"/>
    </location>
</feature>